<evidence type="ECO:0000256" key="1">
    <source>
        <dbReference type="SAM" id="SignalP"/>
    </source>
</evidence>
<reference evidence="2" key="2">
    <citation type="submission" date="2020-11" db="EMBL/GenBank/DDBJ databases">
        <authorList>
            <person name="McCartney M.A."/>
            <person name="Auch B."/>
            <person name="Kono T."/>
            <person name="Mallez S."/>
            <person name="Becker A."/>
            <person name="Gohl D.M."/>
            <person name="Silverstein K.A.T."/>
            <person name="Koren S."/>
            <person name="Bechman K.B."/>
            <person name="Herman A."/>
            <person name="Abrahante J.E."/>
            <person name="Garbe J."/>
        </authorList>
    </citation>
    <scope>NUCLEOTIDE SEQUENCE</scope>
    <source>
        <strain evidence="2">Duluth1</strain>
        <tissue evidence="2">Whole animal</tissue>
    </source>
</reference>
<dbReference type="Proteomes" id="UP000828390">
    <property type="component" value="Unassembled WGS sequence"/>
</dbReference>
<feature type="chain" id="PRO_5038496947" evidence="1">
    <location>
        <begin position="26"/>
        <end position="85"/>
    </location>
</feature>
<feature type="signal peptide" evidence="1">
    <location>
        <begin position="1"/>
        <end position="25"/>
    </location>
</feature>
<sequence>MKCICYLLVVCYGLTVLFQLKTTNPFYTGDSGQEDKLSRMTDFCDILEKVRALQQCTHHTCVMDIFMSLVLGKLGLMHVGKVCIK</sequence>
<gene>
    <name evidence="2" type="ORF">DPMN_078495</name>
</gene>
<accession>A0A9D4BP82</accession>
<keyword evidence="3" id="KW-1185">Reference proteome</keyword>
<keyword evidence="1" id="KW-0732">Signal</keyword>
<proteinExistence type="predicted"/>
<comment type="caution">
    <text evidence="2">The sequence shown here is derived from an EMBL/GenBank/DDBJ whole genome shotgun (WGS) entry which is preliminary data.</text>
</comment>
<evidence type="ECO:0000313" key="3">
    <source>
        <dbReference type="Proteomes" id="UP000828390"/>
    </source>
</evidence>
<dbReference type="EMBL" id="JAIWYP010000015">
    <property type="protein sequence ID" value="KAH3703459.1"/>
    <property type="molecule type" value="Genomic_DNA"/>
</dbReference>
<dbReference type="AlphaFoldDB" id="A0A9D4BP82"/>
<evidence type="ECO:0000313" key="2">
    <source>
        <dbReference type="EMBL" id="KAH3703459.1"/>
    </source>
</evidence>
<organism evidence="2 3">
    <name type="scientific">Dreissena polymorpha</name>
    <name type="common">Zebra mussel</name>
    <name type="synonym">Mytilus polymorpha</name>
    <dbReference type="NCBI Taxonomy" id="45954"/>
    <lineage>
        <taxon>Eukaryota</taxon>
        <taxon>Metazoa</taxon>
        <taxon>Spiralia</taxon>
        <taxon>Lophotrochozoa</taxon>
        <taxon>Mollusca</taxon>
        <taxon>Bivalvia</taxon>
        <taxon>Autobranchia</taxon>
        <taxon>Heteroconchia</taxon>
        <taxon>Euheterodonta</taxon>
        <taxon>Imparidentia</taxon>
        <taxon>Neoheterodontei</taxon>
        <taxon>Myida</taxon>
        <taxon>Dreissenoidea</taxon>
        <taxon>Dreissenidae</taxon>
        <taxon>Dreissena</taxon>
    </lineage>
</organism>
<name>A0A9D4BP82_DREPO</name>
<protein>
    <submittedName>
        <fullName evidence="2">Uncharacterized protein</fullName>
    </submittedName>
</protein>
<reference evidence="2" key="1">
    <citation type="journal article" date="2019" name="bioRxiv">
        <title>The Genome of the Zebra Mussel, Dreissena polymorpha: A Resource for Invasive Species Research.</title>
        <authorList>
            <person name="McCartney M.A."/>
            <person name="Auch B."/>
            <person name="Kono T."/>
            <person name="Mallez S."/>
            <person name="Zhang Y."/>
            <person name="Obille A."/>
            <person name="Becker A."/>
            <person name="Abrahante J.E."/>
            <person name="Garbe J."/>
            <person name="Badalamenti J.P."/>
            <person name="Herman A."/>
            <person name="Mangelson H."/>
            <person name="Liachko I."/>
            <person name="Sullivan S."/>
            <person name="Sone E.D."/>
            <person name="Koren S."/>
            <person name="Silverstein K.A.T."/>
            <person name="Beckman K.B."/>
            <person name="Gohl D.M."/>
        </authorList>
    </citation>
    <scope>NUCLEOTIDE SEQUENCE</scope>
    <source>
        <strain evidence="2">Duluth1</strain>
        <tissue evidence="2">Whole animal</tissue>
    </source>
</reference>